<protein>
    <submittedName>
        <fullName evidence="1">Uncharacterized protein</fullName>
    </submittedName>
</protein>
<evidence type="ECO:0000313" key="2">
    <source>
        <dbReference type="Proteomes" id="UP001212152"/>
    </source>
</evidence>
<dbReference type="EMBL" id="JADGJQ010000020">
    <property type="protein sequence ID" value="KAJ3179578.1"/>
    <property type="molecule type" value="Genomic_DNA"/>
</dbReference>
<name>A0AAD5TN67_9FUNG</name>
<organism evidence="1 2">
    <name type="scientific">Geranomyces variabilis</name>
    <dbReference type="NCBI Taxonomy" id="109894"/>
    <lineage>
        <taxon>Eukaryota</taxon>
        <taxon>Fungi</taxon>
        <taxon>Fungi incertae sedis</taxon>
        <taxon>Chytridiomycota</taxon>
        <taxon>Chytridiomycota incertae sedis</taxon>
        <taxon>Chytridiomycetes</taxon>
        <taxon>Spizellomycetales</taxon>
        <taxon>Powellomycetaceae</taxon>
        <taxon>Geranomyces</taxon>
    </lineage>
</organism>
<evidence type="ECO:0000313" key="1">
    <source>
        <dbReference type="EMBL" id="KAJ3179578.1"/>
    </source>
</evidence>
<sequence>MRGRLFLAGGLLRARRSACLLTAVLLLLAVALLHHSFPLRSPPPWLKPLRELVSPADVVPTNRIRSLLVPPGSAEDIRRKAAAAPAAALAAPVKTQLCLVATWDGASMPTYSELFLESLARNAPRVSLHLFVHNTAAEPYRLPPALLAASNFRYVDIASIDLKYNSTGWPGFATDRLCAAYRAHPNPPADDQFGDRAAWAAAAAAEQSSQPSDAQCAELFGLLEPHGASVMVQLRGAYGSLFEEYIGPDHCSAWAWTDVDTVYGDLAHFLSLPAPGSPLPWIPDVVSLSAGDMHRHYTHGQFTAHMQQESDRAFVVNRLWRRCSVLRNLPNLVAEYRIDHWKALDEGCYAQAVLQAPLGIHTAILPIQLASWGHQFIDWAPSYLVLGNTIIACTLKERADCLNLFAPLAARAWLNPFDPTAQYPPTPRPYTGRPHLAISVPVDAGREDCGLHYPVQDTVCLRLDWGHPAHDAVRAVRDQAALALSSRKDDVQLLFFDPSPVPGPYLAALAASSSPALDVRVTPAIQPRPDAPALIEVPQVHFQQWKNEGLNNKRCMEWAAVFGNSVEPPSSRWRDGVIVYGENMVIDVSARCSLP</sequence>
<gene>
    <name evidence="1" type="ORF">HDU87_002784</name>
</gene>
<reference evidence="1" key="1">
    <citation type="submission" date="2020-05" db="EMBL/GenBank/DDBJ databases">
        <title>Phylogenomic resolution of chytrid fungi.</title>
        <authorList>
            <person name="Stajich J.E."/>
            <person name="Amses K."/>
            <person name="Simmons R."/>
            <person name="Seto K."/>
            <person name="Myers J."/>
            <person name="Bonds A."/>
            <person name="Quandt C.A."/>
            <person name="Barry K."/>
            <person name="Liu P."/>
            <person name="Grigoriev I."/>
            <person name="Longcore J.E."/>
            <person name="James T.Y."/>
        </authorList>
    </citation>
    <scope>NUCLEOTIDE SEQUENCE</scope>
    <source>
        <strain evidence="1">JEL0379</strain>
    </source>
</reference>
<dbReference type="AlphaFoldDB" id="A0AAD5TN67"/>
<comment type="caution">
    <text evidence="1">The sequence shown here is derived from an EMBL/GenBank/DDBJ whole genome shotgun (WGS) entry which is preliminary data.</text>
</comment>
<accession>A0AAD5TN67</accession>
<dbReference type="Proteomes" id="UP001212152">
    <property type="component" value="Unassembled WGS sequence"/>
</dbReference>
<keyword evidence="2" id="KW-1185">Reference proteome</keyword>
<proteinExistence type="predicted"/>